<comment type="subcellular location">
    <subcellularLocation>
        <location evidence="8">Cytoplasm</location>
    </subcellularLocation>
</comment>
<dbReference type="GO" id="GO:0015940">
    <property type="term" value="P:pantothenate biosynthetic process"/>
    <property type="evidence" value="ECO:0007669"/>
    <property type="project" value="UniProtKB-UniRule"/>
</dbReference>
<keyword evidence="3 8" id="KW-0436">Ligase</keyword>
<comment type="subunit">
    <text evidence="8">Homodimer.</text>
</comment>
<dbReference type="NCBIfam" id="TIGR00018">
    <property type="entry name" value="panC"/>
    <property type="match status" value="1"/>
</dbReference>
<dbReference type="InterPro" id="IPR003721">
    <property type="entry name" value="Pantoate_ligase"/>
</dbReference>
<dbReference type="GO" id="GO:0004592">
    <property type="term" value="F:pantoate-beta-alanine ligase activity"/>
    <property type="evidence" value="ECO:0007669"/>
    <property type="project" value="UniProtKB-UniRule"/>
</dbReference>
<evidence type="ECO:0000256" key="8">
    <source>
        <dbReference type="HAMAP-Rule" id="MF_00158"/>
    </source>
</evidence>
<reference evidence="9" key="1">
    <citation type="journal article" date="2020" name="mSystems">
        <title>Genome- and Community-Level Interaction Insights into Carbon Utilization and Element Cycling Functions of Hydrothermarchaeota in Hydrothermal Sediment.</title>
        <authorList>
            <person name="Zhou Z."/>
            <person name="Liu Y."/>
            <person name="Xu W."/>
            <person name="Pan J."/>
            <person name="Luo Z.H."/>
            <person name="Li M."/>
        </authorList>
    </citation>
    <scope>NUCLEOTIDE SEQUENCE</scope>
    <source>
        <strain evidence="9">HyVt-388</strain>
    </source>
</reference>
<dbReference type="GO" id="GO:0005524">
    <property type="term" value="F:ATP binding"/>
    <property type="evidence" value="ECO:0007669"/>
    <property type="project" value="UniProtKB-KW"/>
</dbReference>
<keyword evidence="6 8" id="KW-0067">ATP-binding</keyword>
<evidence type="ECO:0000256" key="6">
    <source>
        <dbReference type="ARBA" id="ARBA00022840"/>
    </source>
</evidence>
<proteinExistence type="inferred from homology"/>
<feature type="binding site" evidence="8">
    <location>
        <position position="61"/>
    </location>
    <ligand>
        <name>beta-alanine</name>
        <dbReference type="ChEBI" id="CHEBI:57966"/>
    </ligand>
</feature>
<evidence type="ECO:0000256" key="4">
    <source>
        <dbReference type="ARBA" id="ARBA00022655"/>
    </source>
</evidence>
<dbReference type="InterPro" id="IPR014729">
    <property type="entry name" value="Rossmann-like_a/b/a_fold"/>
</dbReference>
<dbReference type="Proteomes" id="UP000885826">
    <property type="component" value="Unassembled WGS sequence"/>
</dbReference>
<dbReference type="Gene3D" id="3.30.1300.10">
    <property type="entry name" value="Pantoate-beta-alanine ligase, C-terminal domain"/>
    <property type="match status" value="1"/>
</dbReference>
<dbReference type="PANTHER" id="PTHR21299:SF1">
    <property type="entry name" value="PANTOATE--BETA-ALANINE LIGASE"/>
    <property type="match status" value="1"/>
</dbReference>
<feature type="binding site" evidence="8">
    <location>
        <begin position="147"/>
        <end position="150"/>
    </location>
    <ligand>
        <name>ATP</name>
        <dbReference type="ChEBI" id="CHEBI:30616"/>
    </ligand>
</feature>
<keyword evidence="8" id="KW-0963">Cytoplasm</keyword>
<feature type="binding site" evidence="8">
    <location>
        <position position="61"/>
    </location>
    <ligand>
        <name>(R)-pantoate</name>
        <dbReference type="ChEBI" id="CHEBI:15980"/>
    </ligand>
</feature>
<feature type="active site" description="Proton donor" evidence="8">
    <location>
        <position position="37"/>
    </location>
</feature>
<dbReference type="EC" id="6.3.2.1" evidence="8"/>
<feature type="binding site" evidence="8">
    <location>
        <begin position="30"/>
        <end position="37"/>
    </location>
    <ligand>
        <name>ATP</name>
        <dbReference type="ChEBI" id="CHEBI:30616"/>
    </ligand>
</feature>
<evidence type="ECO:0000256" key="3">
    <source>
        <dbReference type="ARBA" id="ARBA00022598"/>
    </source>
</evidence>
<dbReference type="HAMAP" id="MF_00158">
    <property type="entry name" value="PanC"/>
    <property type="match status" value="1"/>
</dbReference>
<sequence length="278" mass="32060">MQTVKKITGLKKIIKKLKKNGQTIGFVPTMGYLHEGHLSLVRLARKKCDFLVVSIFVNPTQFGPGEDLEKYPRDINRDLKLLKKERVDLVFIPSVREIYPEDYKTYVYVEELSKLLCGRSRPHHFRGVTTIVLKLFNIVEPEIAVFGKKDYQQAVIIKKMVKDLNLDIKIITGKIIREKDGLAMSSRNTYLTPEQRRCAPIIYESLKWIQNAYQKGLRTPKKAAAEIERMIKEKGGKIDYIEIVDKDTLKPVKRLRRGTLVAVAVFFGKTRLIDNTIL</sequence>
<comment type="function">
    <text evidence="8">Catalyzes the condensation of pantoate with beta-alanine in an ATP-dependent reaction via a pantoyl-adenylate intermediate.</text>
</comment>
<dbReference type="GO" id="GO:0005829">
    <property type="term" value="C:cytosol"/>
    <property type="evidence" value="ECO:0007669"/>
    <property type="project" value="TreeGrafter"/>
</dbReference>
<keyword evidence="4 8" id="KW-0566">Pantothenate biosynthesis</keyword>
<feature type="binding site" evidence="8">
    <location>
        <begin position="184"/>
        <end position="187"/>
    </location>
    <ligand>
        <name>ATP</name>
        <dbReference type="ChEBI" id="CHEBI:30616"/>
    </ligand>
</feature>
<dbReference type="Pfam" id="PF02569">
    <property type="entry name" value="Pantoate_ligase"/>
    <property type="match status" value="1"/>
</dbReference>
<comment type="pathway">
    <text evidence="1 8">Cofactor biosynthesis; (R)-pantothenate biosynthesis; (R)-pantothenate from (R)-pantoate and beta-alanine: step 1/1.</text>
</comment>
<dbReference type="CDD" id="cd00560">
    <property type="entry name" value="PanC"/>
    <property type="match status" value="1"/>
</dbReference>
<gene>
    <name evidence="8" type="primary">panC</name>
    <name evidence="9" type="ORF">ENI34_05295</name>
</gene>
<evidence type="ECO:0000256" key="5">
    <source>
        <dbReference type="ARBA" id="ARBA00022741"/>
    </source>
</evidence>
<dbReference type="EMBL" id="DRIG01000058">
    <property type="protein sequence ID" value="HEC78544.1"/>
    <property type="molecule type" value="Genomic_DNA"/>
</dbReference>
<dbReference type="Gene3D" id="3.40.50.620">
    <property type="entry name" value="HUPs"/>
    <property type="match status" value="1"/>
</dbReference>
<name>A0A9C9EME2_UNCW3</name>
<comment type="catalytic activity">
    <reaction evidence="7 8">
        <text>(R)-pantoate + beta-alanine + ATP = (R)-pantothenate + AMP + diphosphate + H(+)</text>
        <dbReference type="Rhea" id="RHEA:10912"/>
        <dbReference type="ChEBI" id="CHEBI:15378"/>
        <dbReference type="ChEBI" id="CHEBI:15980"/>
        <dbReference type="ChEBI" id="CHEBI:29032"/>
        <dbReference type="ChEBI" id="CHEBI:30616"/>
        <dbReference type="ChEBI" id="CHEBI:33019"/>
        <dbReference type="ChEBI" id="CHEBI:57966"/>
        <dbReference type="ChEBI" id="CHEBI:456215"/>
        <dbReference type="EC" id="6.3.2.1"/>
    </reaction>
</comment>
<evidence type="ECO:0000313" key="10">
    <source>
        <dbReference type="Proteomes" id="UP000885826"/>
    </source>
</evidence>
<dbReference type="PANTHER" id="PTHR21299">
    <property type="entry name" value="CYTIDYLATE KINASE/PANTOATE-BETA-ALANINE LIGASE"/>
    <property type="match status" value="1"/>
</dbReference>
<feature type="binding site" evidence="8">
    <location>
        <position position="153"/>
    </location>
    <ligand>
        <name>(R)-pantoate</name>
        <dbReference type="ChEBI" id="CHEBI:15980"/>
    </ligand>
</feature>
<dbReference type="NCBIfam" id="TIGR00125">
    <property type="entry name" value="cyt_tran_rel"/>
    <property type="match status" value="1"/>
</dbReference>
<comment type="caution">
    <text evidence="9">The sequence shown here is derived from an EMBL/GenBank/DDBJ whole genome shotgun (WGS) entry which is preliminary data.</text>
</comment>
<dbReference type="FunFam" id="3.30.1300.10:FF:000001">
    <property type="entry name" value="Pantothenate synthetase"/>
    <property type="match status" value="1"/>
</dbReference>
<dbReference type="AlphaFoldDB" id="A0A9C9EME2"/>
<organism evidence="9 10">
    <name type="scientific">candidate division WOR-3 bacterium</name>
    <dbReference type="NCBI Taxonomy" id="2052148"/>
    <lineage>
        <taxon>Bacteria</taxon>
        <taxon>Bacteria division WOR-3</taxon>
    </lineage>
</organism>
<dbReference type="SUPFAM" id="SSF52374">
    <property type="entry name" value="Nucleotidylyl transferase"/>
    <property type="match status" value="1"/>
</dbReference>
<dbReference type="InterPro" id="IPR004821">
    <property type="entry name" value="Cyt_trans-like"/>
</dbReference>
<evidence type="ECO:0000256" key="2">
    <source>
        <dbReference type="ARBA" id="ARBA00009256"/>
    </source>
</evidence>
<protein>
    <recommendedName>
        <fullName evidence="8">Pantothenate synthetase</fullName>
        <shortName evidence="8">PS</shortName>
        <ecNumber evidence="8">6.3.2.1</ecNumber>
    </recommendedName>
    <alternativeName>
        <fullName evidence="8">Pantoate--beta-alanine ligase</fullName>
    </alternativeName>
    <alternativeName>
        <fullName evidence="8">Pantoate-activating enzyme</fullName>
    </alternativeName>
</protein>
<comment type="miscellaneous">
    <text evidence="8">The reaction proceeds by a bi uni uni bi ping pong mechanism.</text>
</comment>
<evidence type="ECO:0000313" key="9">
    <source>
        <dbReference type="EMBL" id="HEC78544.1"/>
    </source>
</evidence>
<dbReference type="FunFam" id="3.40.50.620:FF:000013">
    <property type="entry name" value="Pantothenate synthetase"/>
    <property type="match status" value="1"/>
</dbReference>
<keyword evidence="5 8" id="KW-0547">Nucleotide-binding</keyword>
<evidence type="ECO:0000256" key="7">
    <source>
        <dbReference type="ARBA" id="ARBA00048258"/>
    </source>
</evidence>
<accession>A0A9C9EME2</accession>
<comment type="similarity">
    <text evidence="2 8">Belongs to the pantothenate synthetase family.</text>
</comment>
<dbReference type="InterPro" id="IPR042176">
    <property type="entry name" value="Pantoate_ligase_C"/>
</dbReference>
<evidence type="ECO:0000256" key="1">
    <source>
        <dbReference type="ARBA" id="ARBA00004990"/>
    </source>
</evidence>
<feature type="binding site" evidence="8">
    <location>
        <position position="176"/>
    </location>
    <ligand>
        <name>ATP</name>
        <dbReference type="ChEBI" id="CHEBI:30616"/>
    </ligand>
</feature>